<evidence type="ECO:0000313" key="3">
    <source>
        <dbReference type="Proteomes" id="UP001434883"/>
    </source>
</evidence>
<name>A0ABV0QSL2_9TELE</name>
<feature type="compositionally biased region" description="Basic and acidic residues" evidence="1">
    <location>
        <begin position="123"/>
        <end position="135"/>
    </location>
</feature>
<evidence type="ECO:0000256" key="1">
    <source>
        <dbReference type="SAM" id="MobiDB-lite"/>
    </source>
</evidence>
<evidence type="ECO:0000313" key="2">
    <source>
        <dbReference type="EMBL" id="MEQ2198841.1"/>
    </source>
</evidence>
<proteinExistence type="predicted"/>
<organism evidence="2 3">
    <name type="scientific">Xenoophorus captivus</name>
    <dbReference type="NCBI Taxonomy" id="1517983"/>
    <lineage>
        <taxon>Eukaryota</taxon>
        <taxon>Metazoa</taxon>
        <taxon>Chordata</taxon>
        <taxon>Craniata</taxon>
        <taxon>Vertebrata</taxon>
        <taxon>Euteleostomi</taxon>
        <taxon>Actinopterygii</taxon>
        <taxon>Neopterygii</taxon>
        <taxon>Teleostei</taxon>
        <taxon>Neoteleostei</taxon>
        <taxon>Acanthomorphata</taxon>
        <taxon>Ovalentaria</taxon>
        <taxon>Atherinomorphae</taxon>
        <taxon>Cyprinodontiformes</taxon>
        <taxon>Goodeidae</taxon>
        <taxon>Xenoophorus</taxon>
    </lineage>
</organism>
<feature type="region of interest" description="Disordered" evidence="1">
    <location>
        <begin position="32"/>
        <end position="137"/>
    </location>
</feature>
<sequence>MMGVERTSLKPDRETITSRLYGLTAWKIKTNSREEKERKIDLTDHQLHKAHRRKAPFSLKKSTTNCPLKKRRPFLSPADQGPGGQPSNDDTAANHPGKCLLEGGQDLHEGGRRTLSSGRRGRGIHDSQRPEDDRIPYGPTCQWDIEDMSYGTWQGIIWVKGPYNVITVTHLKELNRPRKERCSQPQRLSQLKSRLVKIGPTHSGTGAQEWYKTVNVPEVTEQNLKESDFSPAGKEKLRKTIASANVAQFKNDYGDLGPKYVHLIEGGVHPPVRQ</sequence>
<accession>A0ABV0QSL2</accession>
<keyword evidence="3" id="KW-1185">Reference proteome</keyword>
<comment type="caution">
    <text evidence="2">The sequence shown here is derived from an EMBL/GenBank/DDBJ whole genome shotgun (WGS) entry which is preliminary data.</text>
</comment>
<feature type="compositionally biased region" description="Basic and acidic residues" evidence="1">
    <location>
        <begin position="32"/>
        <end position="47"/>
    </location>
</feature>
<reference evidence="2 3" key="1">
    <citation type="submission" date="2021-06" db="EMBL/GenBank/DDBJ databases">
        <authorList>
            <person name="Palmer J.M."/>
        </authorList>
    </citation>
    <scope>NUCLEOTIDE SEQUENCE [LARGE SCALE GENOMIC DNA]</scope>
    <source>
        <strain evidence="2 3">XC_2019</strain>
        <tissue evidence="2">Muscle</tissue>
    </source>
</reference>
<gene>
    <name evidence="2" type="ORF">XENOCAPTIV_019336</name>
</gene>
<dbReference type="EMBL" id="JAHRIN010020902">
    <property type="protein sequence ID" value="MEQ2198841.1"/>
    <property type="molecule type" value="Genomic_DNA"/>
</dbReference>
<dbReference type="Proteomes" id="UP001434883">
    <property type="component" value="Unassembled WGS sequence"/>
</dbReference>
<protein>
    <submittedName>
        <fullName evidence="2">Uncharacterized protein</fullName>
    </submittedName>
</protein>